<dbReference type="InterPro" id="IPR036291">
    <property type="entry name" value="NAD(P)-bd_dom_sf"/>
</dbReference>
<dbReference type="GO" id="GO:0004029">
    <property type="term" value="F:aldehyde dehydrogenase (NAD+) activity"/>
    <property type="evidence" value="ECO:0007669"/>
    <property type="project" value="TreeGrafter"/>
</dbReference>
<name>A0A428ZCK9_KIBAR</name>
<reference evidence="2 3" key="1">
    <citation type="submission" date="2018-05" db="EMBL/GenBank/DDBJ databases">
        <title>Evolution of GPA BGCs.</title>
        <authorList>
            <person name="Waglechner N."/>
            <person name="Wright G.D."/>
        </authorList>
    </citation>
    <scope>NUCLEOTIDE SEQUENCE [LARGE SCALE GENOMIC DNA]</scope>
    <source>
        <strain evidence="2 3">A82846</strain>
    </source>
</reference>
<feature type="domain" description="NAD-dependent epimerase/dehydratase" evidence="1">
    <location>
        <begin position="3"/>
        <end position="204"/>
    </location>
</feature>
<organism evidence="2 3">
    <name type="scientific">Kibdelosporangium aridum</name>
    <dbReference type="NCBI Taxonomy" id="2030"/>
    <lineage>
        <taxon>Bacteria</taxon>
        <taxon>Bacillati</taxon>
        <taxon>Actinomycetota</taxon>
        <taxon>Actinomycetes</taxon>
        <taxon>Pseudonocardiales</taxon>
        <taxon>Pseudonocardiaceae</taxon>
        <taxon>Kibdelosporangium</taxon>
    </lineage>
</organism>
<dbReference type="Gene3D" id="3.40.50.720">
    <property type="entry name" value="NAD(P)-binding Rossmann-like Domain"/>
    <property type="match status" value="1"/>
</dbReference>
<dbReference type="EMBL" id="QHKI01000011">
    <property type="protein sequence ID" value="RSM85822.1"/>
    <property type="molecule type" value="Genomic_DNA"/>
</dbReference>
<dbReference type="PANTHER" id="PTHR48079:SF6">
    <property type="entry name" value="NAD(P)-BINDING DOMAIN-CONTAINING PROTEIN-RELATED"/>
    <property type="match status" value="1"/>
</dbReference>
<accession>A0A428ZCK9</accession>
<comment type="caution">
    <text evidence="2">The sequence shown here is derived from an EMBL/GenBank/DDBJ whole genome shotgun (WGS) entry which is preliminary data.</text>
</comment>
<evidence type="ECO:0000313" key="3">
    <source>
        <dbReference type="Proteomes" id="UP000287547"/>
    </source>
</evidence>
<sequence>MKIFLTGGSGYIGRATIGELVRLGHTVEALARSERAERTVVAAGATAVRGGLVDLQVLNHAAARAEAVIHLAQATSGQEDLAAATAMQDGVGGGTYVHTGGSWVYGDTDGVQDESAPWNPPAIVAWRKAVEDAVLARAADGGRPVIVQPGLLYGGDNRLIDIFFVQPGKQSGAIPYIGDGGNHWALIHLDDLARLYAAALSAPAGSVYLGVGGVNPTAKEVAEACAHAAGLDGKTVSLSPEQARERMGPIADAFALDQQLTSAKAQRELGWTPVHTDPLREFVTGERPNS</sequence>
<dbReference type="OrthoDB" id="9787292at2"/>
<dbReference type="Proteomes" id="UP000287547">
    <property type="component" value="Unassembled WGS sequence"/>
</dbReference>
<protein>
    <submittedName>
        <fullName evidence="2">NAD-dependent epimerase</fullName>
    </submittedName>
</protein>
<dbReference type="SUPFAM" id="SSF51735">
    <property type="entry name" value="NAD(P)-binding Rossmann-fold domains"/>
    <property type="match status" value="1"/>
</dbReference>
<dbReference type="Pfam" id="PF01370">
    <property type="entry name" value="Epimerase"/>
    <property type="match status" value="1"/>
</dbReference>
<evidence type="ECO:0000259" key="1">
    <source>
        <dbReference type="Pfam" id="PF01370"/>
    </source>
</evidence>
<dbReference type="GO" id="GO:0005737">
    <property type="term" value="C:cytoplasm"/>
    <property type="evidence" value="ECO:0007669"/>
    <property type="project" value="TreeGrafter"/>
</dbReference>
<proteinExistence type="predicted"/>
<dbReference type="PANTHER" id="PTHR48079">
    <property type="entry name" value="PROTEIN YEEZ"/>
    <property type="match status" value="1"/>
</dbReference>
<dbReference type="InterPro" id="IPR051783">
    <property type="entry name" value="NAD(P)-dependent_oxidoreduct"/>
</dbReference>
<dbReference type="InterPro" id="IPR001509">
    <property type="entry name" value="Epimerase_deHydtase"/>
</dbReference>
<dbReference type="AlphaFoldDB" id="A0A428ZCK9"/>
<evidence type="ECO:0000313" key="2">
    <source>
        <dbReference type="EMBL" id="RSM85822.1"/>
    </source>
</evidence>
<gene>
    <name evidence="2" type="ORF">DMH04_16005</name>
</gene>